<gene>
    <name evidence="2" type="primary">g7535</name>
    <name evidence="2" type="ORF">VP750_LOCUS6450</name>
</gene>
<feature type="domain" description="Protein kinase" evidence="1">
    <location>
        <begin position="1"/>
        <end position="258"/>
    </location>
</feature>
<organism evidence="2 3">
    <name type="scientific">Coccomyxa viridis</name>
    <dbReference type="NCBI Taxonomy" id="1274662"/>
    <lineage>
        <taxon>Eukaryota</taxon>
        <taxon>Viridiplantae</taxon>
        <taxon>Chlorophyta</taxon>
        <taxon>core chlorophytes</taxon>
        <taxon>Trebouxiophyceae</taxon>
        <taxon>Trebouxiophyceae incertae sedis</taxon>
        <taxon>Coccomyxaceae</taxon>
        <taxon>Coccomyxa</taxon>
    </lineage>
</organism>
<comment type="caution">
    <text evidence="2">The sequence shown here is derived from an EMBL/GenBank/DDBJ whole genome shotgun (WGS) entry which is preliminary data.</text>
</comment>
<evidence type="ECO:0000313" key="3">
    <source>
        <dbReference type="Proteomes" id="UP001497392"/>
    </source>
</evidence>
<reference evidence="2 3" key="1">
    <citation type="submission" date="2024-06" db="EMBL/GenBank/DDBJ databases">
        <authorList>
            <person name="Kraege A."/>
            <person name="Thomma B."/>
        </authorList>
    </citation>
    <scope>NUCLEOTIDE SEQUENCE [LARGE SCALE GENOMIC DNA]</scope>
</reference>
<dbReference type="SUPFAM" id="SSF56112">
    <property type="entry name" value="Protein kinase-like (PK-like)"/>
    <property type="match status" value="1"/>
</dbReference>
<dbReference type="PROSITE" id="PS50011">
    <property type="entry name" value="PROTEIN_KINASE_DOM"/>
    <property type="match status" value="1"/>
</dbReference>
<dbReference type="Proteomes" id="UP001497392">
    <property type="component" value="Unassembled WGS sequence"/>
</dbReference>
<keyword evidence="3" id="KW-1185">Reference proteome</keyword>
<name>A0ABP1FY32_9CHLO</name>
<dbReference type="InterPro" id="IPR011009">
    <property type="entry name" value="Kinase-like_dom_sf"/>
</dbReference>
<evidence type="ECO:0000259" key="1">
    <source>
        <dbReference type="PROSITE" id="PS50011"/>
    </source>
</evidence>
<protein>
    <submittedName>
        <fullName evidence="2">G7535 protein</fullName>
    </submittedName>
</protein>
<dbReference type="InterPro" id="IPR000719">
    <property type="entry name" value="Prot_kinase_dom"/>
</dbReference>
<dbReference type="EMBL" id="CAXHTA020000011">
    <property type="protein sequence ID" value="CAL5224791.1"/>
    <property type="molecule type" value="Genomic_DNA"/>
</dbReference>
<dbReference type="Gene3D" id="1.10.510.10">
    <property type="entry name" value="Transferase(Phosphotransferase) domain 1"/>
    <property type="match status" value="1"/>
</dbReference>
<dbReference type="InterPro" id="IPR040976">
    <property type="entry name" value="Pkinase_fungal"/>
</dbReference>
<proteinExistence type="predicted"/>
<sequence length="282" mass="31090">MAWDGTKIYQVTIKKPGSSQPEPAILKISLSSLIDAEVKNLERLKELGIDHGCTHVVESGPLSEDFSEKMSYLLLQPVGKPLGECESAKTIMQLGRGMAEAVGRWHKHGLLHRDLSVSNVGLAPDGTALIWDFPTMATVSEAAEDPGRLIGDPLYMGYDVQMGEPPTLSSELESIFFILLHLSSEDGVLPWQDEPSPADRDIKWSLMTVHEKVFRTKVLEYTREELRPLLQALHDLFFPDAKEFGQKIGTPAGVHNSFVGSVHTLNVSAVAFLRTLDSCEPT</sequence>
<accession>A0ABP1FY32</accession>
<dbReference type="Pfam" id="PF17667">
    <property type="entry name" value="Pkinase_fungal"/>
    <property type="match status" value="1"/>
</dbReference>
<evidence type="ECO:0000313" key="2">
    <source>
        <dbReference type="EMBL" id="CAL5224791.1"/>
    </source>
</evidence>